<reference evidence="6" key="1">
    <citation type="submission" date="2010-12" db="EMBL/GenBank/DDBJ databases">
        <title>Complete sequence of Desulfovibrio aespoeensis Aspo-2.</title>
        <authorList>
            <consortium name="US DOE Joint Genome Institute"/>
            <person name="Lucas S."/>
            <person name="Copeland A."/>
            <person name="Lapidus A."/>
            <person name="Cheng J.-F."/>
            <person name="Goodwin L."/>
            <person name="Pitluck S."/>
            <person name="Chertkov O."/>
            <person name="Misra M."/>
            <person name="Detter J.C."/>
            <person name="Han C."/>
            <person name="Tapia R."/>
            <person name="Land M."/>
            <person name="Hauser L."/>
            <person name="Kyrpides N."/>
            <person name="Ivanova N."/>
            <person name="Ovchinnikova G."/>
            <person name="Pedersen K."/>
            <person name="Jagevall S."/>
            <person name="Hazen T."/>
            <person name="Woyke T."/>
        </authorList>
    </citation>
    <scope>NUCLEOTIDE SEQUENCE [LARGE SCALE GENOMIC DNA]</scope>
    <source>
        <strain evidence="6">ATCC 700646 / DSM 10631 / Aspo-2</strain>
    </source>
</reference>
<dbReference type="SMART" id="SM00062">
    <property type="entry name" value="PBPb"/>
    <property type="match status" value="1"/>
</dbReference>
<dbReference type="eggNOG" id="COG0834">
    <property type="taxonomic scope" value="Bacteria"/>
</dbReference>
<dbReference type="EMBL" id="CP002431">
    <property type="protein sequence ID" value="ADU63860.1"/>
    <property type="molecule type" value="Genomic_DNA"/>
</dbReference>
<evidence type="ECO:0000256" key="2">
    <source>
        <dbReference type="SAM" id="Phobius"/>
    </source>
</evidence>
<dbReference type="KEGG" id="das:Daes_2864"/>
<reference evidence="5 6" key="2">
    <citation type="journal article" date="2014" name="Genome Announc.">
        <title>Complete Genome Sequence of the Subsurface, Mesophilic Sulfate-Reducing Bacterium Desulfovibrio aespoeensis Aspo-2.</title>
        <authorList>
            <person name="Pedersen K."/>
            <person name="Bengtsson A."/>
            <person name="Edlund J."/>
            <person name="Rabe L."/>
            <person name="Hazen T."/>
            <person name="Chakraborty R."/>
            <person name="Goodwin L."/>
            <person name="Shapiro N."/>
        </authorList>
    </citation>
    <scope>NUCLEOTIDE SEQUENCE [LARGE SCALE GENOMIC DNA]</scope>
    <source>
        <strain evidence="6">ATCC 700646 / DSM 10631 / Aspo-2</strain>
    </source>
</reference>
<dbReference type="HOGENOM" id="CLU_084713_0_0_7"/>
<organism evidence="5 6">
    <name type="scientific">Pseudodesulfovibrio aespoeensis (strain ATCC 700646 / DSM 10631 / Aspo-2)</name>
    <name type="common">Desulfovibrio aespoeensis</name>
    <dbReference type="NCBI Taxonomy" id="643562"/>
    <lineage>
        <taxon>Bacteria</taxon>
        <taxon>Pseudomonadati</taxon>
        <taxon>Thermodesulfobacteriota</taxon>
        <taxon>Desulfovibrionia</taxon>
        <taxon>Desulfovibrionales</taxon>
        <taxon>Desulfovibrionaceae</taxon>
    </lineage>
</organism>
<dbReference type="Proteomes" id="UP000002191">
    <property type="component" value="Chromosome"/>
</dbReference>
<gene>
    <name evidence="5" type="ordered locus">Daes_2864</name>
</gene>
<keyword evidence="1 3" id="KW-0732">Signal</keyword>
<feature type="transmembrane region" description="Helical" evidence="2">
    <location>
        <begin position="261"/>
        <end position="279"/>
    </location>
</feature>
<keyword evidence="2" id="KW-1133">Transmembrane helix</keyword>
<feature type="chain" id="PRO_5003214112" evidence="3">
    <location>
        <begin position="32"/>
        <end position="288"/>
    </location>
</feature>
<evidence type="ECO:0000313" key="5">
    <source>
        <dbReference type="EMBL" id="ADU63860.1"/>
    </source>
</evidence>
<evidence type="ECO:0000256" key="3">
    <source>
        <dbReference type="SAM" id="SignalP"/>
    </source>
</evidence>
<name>E6VY46_PSEA9</name>
<protein>
    <submittedName>
        <fullName evidence="5">Extracellular solute-binding protein family 3</fullName>
    </submittedName>
</protein>
<dbReference type="Pfam" id="PF00497">
    <property type="entry name" value="SBP_bac_3"/>
    <property type="match status" value="1"/>
</dbReference>
<keyword evidence="6" id="KW-1185">Reference proteome</keyword>
<sequence precursor="true">MSGRLPTLFLAFFAILALPGLLAPPCLTAQADATSPVDQPGQMIIAHDAGYPPFCFLDQDGEPTGYLIDLWRAFGRENDIEITFLLGTWQQSLDMVMDGRADVHGGLVHSNDRDRVFDFGPELIELSTHLFVRNGFDARQTQPVGVVRGGYEEDFMRANRPTTRLVLFDDNMTMVRAATDGHIPAFVADSPTVSYCLGLYGARSDFAVSDLIYRKPLQAAVCEGRHDTLDLVNYGWARMDQKTLTRIHGKWFLDTANRPPWLLGGMLIAGLALVLAFAIRGVTKRLHD</sequence>
<dbReference type="Gene3D" id="3.40.190.10">
    <property type="entry name" value="Periplasmic binding protein-like II"/>
    <property type="match status" value="2"/>
</dbReference>
<evidence type="ECO:0000313" key="6">
    <source>
        <dbReference type="Proteomes" id="UP000002191"/>
    </source>
</evidence>
<dbReference type="SUPFAM" id="SSF53850">
    <property type="entry name" value="Periplasmic binding protein-like II"/>
    <property type="match status" value="1"/>
</dbReference>
<proteinExistence type="predicted"/>
<dbReference type="PANTHER" id="PTHR35936">
    <property type="entry name" value="MEMBRANE-BOUND LYTIC MUREIN TRANSGLYCOSYLASE F"/>
    <property type="match status" value="1"/>
</dbReference>
<dbReference type="STRING" id="643562.Daes_2864"/>
<keyword evidence="2" id="KW-0812">Transmembrane</keyword>
<dbReference type="CDD" id="cd13706">
    <property type="entry name" value="PBP2_HisK_like_1"/>
    <property type="match status" value="1"/>
</dbReference>
<dbReference type="OrthoDB" id="5457124at2"/>
<evidence type="ECO:0000256" key="1">
    <source>
        <dbReference type="ARBA" id="ARBA00022729"/>
    </source>
</evidence>
<keyword evidence="2" id="KW-0472">Membrane</keyword>
<dbReference type="RefSeq" id="WP_013515763.1">
    <property type="nucleotide sequence ID" value="NC_014844.1"/>
</dbReference>
<feature type="domain" description="Solute-binding protein family 3/N-terminal" evidence="4">
    <location>
        <begin position="42"/>
        <end position="255"/>
    </location>
</feature>
<dbReference type="InterPro" id="IPR001638">
    <property type="entry name" value="Solute-binding_3/MltF_N"/>
</dbReference>
<feature type="signal peptide" evidence="3">
    <location>
        <begin position="1"/>
        <end position="31"/>
    </location>
</feature>
<dbReference type="AlphaFoldDB" id="E6VY46"/>
<accession>E6VY46</accession>
<evidence type="ECO:0000259" key="4">
    <source>
        <dbReference type="SMART" id="SM00062"/>
    </source>
</evidence>